<evidence type="ECO:0000313" key="4">
    <source>
        <dbReference type="Proteomes" id="UP000266723"/>
    </source>
</evidence>
<keyword evidence="4" id="KW-1185">Reference proteome</keyword>
<accession>A0ABQ7C8D4</accession>
<sequence>MLLCQMVKNPEAKFSTISEDERILVEDERLMVFEPLERKKKRTIKVNVSEKHIATVDKFMALSLPEKPPKTVKRGNGLPKKDDGFLVGGVIAFVMGILAMVRLSKHVPRKLTEAALFGNSVYNDESKMTKPYQDQLSTPVSSSEYVLMAKRMSDLEEKYMSLDSKPADDGLEKEDKLQAALNRVQVLEQELSETKRVRSNLSQTRLS</sequence>
<feature type="transmembrane region" description="Helical" evidence="2">
    <location>
        <begin position="84"/>
        <end position="101"/>
    </location>
</feature>
<organism evidence="3 4">
    <name type="scientific">Brassica cretica</name>
    <name type="common">Mustard</name>
    <dbReference type="NCBI Taxonomy" id="69181"/>
    <lineage>
        <taxon>Eukaryota</taxon>
        <taxon>Viridiplantae</taxon>
        <taxon>Streptophyta</taxon>
        <taxon>Embryophyta</taxon>
        <taxon>Tracheophyta</taxon>
        <taxon>Spermatophyta</taxon>
        <taxon>Magnoliopsida</taxon>
        <taxon>eudicotyledons</taxon>
        <taxon>Gunneridae</taxon>
        <taxon>Pentapetalae</taxon>
        <taxon>rosids</taxon>
        <taxon>malvids</taxon>
        <taxon>Brassicales</taxon>
        <taxon>Brassicaceae</taxon>
        <taxon>Brassiceae</taxon>
        <taxon>Brassica</taxon>
    </lineage>
</organism>
<dbReference type="Proteomes" id="UP000266723">
    <property type="component" value="Unassembled WGS sequence"/>
</dbReference>
<evidence type="ECO:0000256" key="2">
    <source>
        <dbReference type="SAM" id="Phobius"/>
    </source>
</evidence>
<feature type="coiled-coil region" evidence="1">
    <location>
        <begin position="170"/>
        <end position="204"/>
    </location>
</feature>
<reference evidence="3 4" key="1">
    <citation type="journal article" date="2020" name="BMC Genomics">
        <title>Intraspecific diversification of the crop wild relative Brassica cretica Lam. using demographic model selection.</title>
        <authorList>
            <person name="Kioukis A."/>
            <person name="Michalopoulou V.A."/>
            <person name="Briers L."/>
            <person name="Pirintsos S."/>
            <person name="Studholme D.J."/>
            <person name="Pavlidis P."/>
            <person name="Sarris P.F."/>
        </authorList>
    </citation>
    <scope>NUCLEOTIDE SEQUENCE [LARGE SCALE GENOMIC DNA]</scope>
    <source>
        <strain evidence="4">cv. PFS-1207/04</strain>
    </source>
</reference>
<keyword evidence="2" id="KW-1133">Transmembrane helix</keyword>
<evidence type="ECO:0000313" key="3">
    <source>
        <dbReference type="EMBL" id="KAF3547991.1"/>
    </source>
</evidence>
<keyword evidence="2" id="KW-0812">Transmembrane</keyword>
<comment type="caution">
    <text evidence="3">The sequence shown here is derived from an EMBL/GenBank/DDBJ whole genome shotgun (WGS) entry which is preliminary data.</text>
</comment>
<protein>
    <submittedName>
        <fullName evidence="3">Uncharacterized protein</fullName>
    </submittedName>
</protein>
<keyword evidence="1" id="KW-0175">Coiled coil</keyword>
<name>A0ABQ7C8D4_BRACR</name>
<gene>
    <name evidence="3" type="ORF">DY000_02005326</name>
</gene>
<evidence type="ECO:0000256" key="1">
    <source>
        <dbReference type="SAM" id="Coils"/>
    </source>
</evidence>
<proteinExistence type="predicted"/>
<dbReference type="EMBL" id="QGKV02000832">
    <property type="protein sequence ID" value="KAF3547991.1"/>
    <property type="molecule type" value="Genomic_DNA"/>
</dbReference>
<keyword evidence="2" id="KW-0472">Membrane</keyword>